<evidence type="ECO:0000259" key="1">
    <source>
        <dbReference type="Pfam" id="PF00561"/>
    </source>
</evidence>
<dbReference type="PRINTS" id="PR00111">
    <property type="entry name" value="ABHYDROLASE"/>
</dbReference>
<dbReference type="InterPro" id="IPR029058">
    <property type="entry name" value="AB_hydrolase_fold"/>
</dbReference>
<name>C1AUW1_RHOOB</name>
<dbReference type="InterPro" id="IPR000073">
    <property type="entry name" value="AB_hydrolase_1"/>
</dbReference>
<dbReference type="KEGG" id="rop:ROP_52040"/>
<dbReference type="PANTHER" id="PTHR43433:SF5">
    <property type="entry name" value="AB HYDROLASE-1 DOMAIN-CONTAINING PROTEIN"/>
    <property type="match status" value="1"/>
</dbReference>
<proteinExistence type="predicted"/>
<accession>C1AUW1</accession>
<dbReference type="HOGENOM" id="CLU_020336_50_5_11"/>
<keyword evidence="2" id="KW-0378">Hydrolase</keyword>
<evidence type="ECO:0000313" key="3">
    <source>
        <dbReference type="Proteomes" id="UP000002212"/>
    </source>
</evidence>
<reference evidence="2 3" key="1">
    <citation type="submission" date="2009-03" db="EMBL/GenBank/DDBJ databases">
        <title>Comparison of the complete genome sequences of Rhodococcus erythropolis PR4 and Rhodococcus opacus B4.</title>
        <authorList>
            <person name="Takarada H."/>
            <person name="Sekine M."/>
            <person name="Hosoyama A."/>
            <person name="Yamada R."/>
            <person name="Fujisawa T."/>
            <person name="Omata S."/>
            <person name="Shimizu A."/>
            <person name="Tsukatani N."/>
            <person name="Tanikawa S."/>
            <person name="Fujita N."/>
            <person name="Harayama S."/>
        </authorList>
    </citation>
    <scope>NUCLEOTIDE SEQUENCE [LARGE SCALE GENOMIC DNA]</scope>
    <source>
        <strain evidence="2 3">B4</strain>
    </source>
</reference>
<dbReference type="GO" id="GO:0016787">
    <property type="term" value="F:hydrolase activity"/>
    <property type="evidence" value="ECO:0007669"/>
    <property type="project" value="UniProtKB-KW"/>
</dbReference>
<dbReference type="AlphaFoldDB" id="C1AUW1"/>
<feature type="domain" description="AB hydrolase-1" evidence="1">
    <location>
        <begin position="28"/>
        <end position="129"/>
    </location>
</feature>
<protein>
    <submittedName>
        <fullName evidence="2">Putative hydrolase</fullName>
    </submittedName>
</protein>
<dbReference type="Proteomes" id="UP000002212">
    <property type="component" value="Chromosome"/>
</dbReference>
<dbReference type="EMBL" id="AP011115">
    <property type="protein sequence ID" value="BAH53451.1"/>
    <property type="molecule type" value="Genomic_DNA"/>
</dbReference>
<dbReference type="STRING" id="632772.ROP_52040"/>
<dbReference type="InterPro" id="IPR050471">
    <property type="entry name" value="AB_hydrolase"/>
</dbReference>
<sequence length="277" mass="29355">MQTGRVQHATNPVDGVRIAYRTVGDGEPLVLVHGTALSHAIWRGFGYVAALRDRYRLILVDLRGHGRSDKPHDEDAYAMDLLSGDVLAVLDHLEVPSAHVLGYSLGGRVALALAVGAPERLESLIVGGGSSLPQAGAFDRLFFPGCIDVLERDGMDAFLAQWNARRAWPIDAGTRAAFMANDAKALAAYMRRSGVEPGVDDDVLRRIAVPTLLFVGSDDAERIGDTRRVAALIPGASLTILPGFDHSTAVAASTEVLAAVEPFLASVRGATSTRPAG</sequence>
<dbReference type="Gene3D" id="3.40.50.1820">
    <property type="entry name" value="alpha/beta hydrolase"/>
    <property type="match status" value="1"/>
</dbReference>
<dbReference type="SUPFAM" id="SSF53474">
    <property type="entry name" value="alpha/beta-Hydrolases"/>
    <property type="match status" value="1"/>
</dbReference>
<dbReference type="PATRIC" id="fig|632772.20.peg.5430"/>
<dbReference type="PANTHER" id="PTHR43433">
    <property type="entry name" value="HYDROLASE, ALPHA/BETA FOLD FAMILY PROTEIN"/>
    <property type="match status" value="1"/>
</dbReference>
<dbReference type="Pfam" id="PF00561">
    <property type="entry name" value="Abhydrolase_1"/>
    <property type="match status" value="1"/>
</dbReference>
<gene>
    <name evidence="2" type="ordered locus">ROP_52040</name>
</gene>
<organism evidence="2 3">
    <name type="scientific">Rhodococcus opacus (strain B4)</name>
    <dbReference type="NCBI Taxonomy" id="632772"/>
    <lineage>
        <taxon>Bacteria</taxon>
        <taxon>Bacillati</taxon>
        <taxon>Actinomycetota</taxon>
        <taxon>Actinomycetes</taxon>
        <taxon>Mycobacteriales</taxon>
        <taxon>Nocardiaceae</taxon>
        <taxon>Rhodococcus</taxon>
    </lineage>
</organism>
<evidence type="ECO:0000313" key="2">
    <source>
        <dbReference type="EMBL" id="BAH53451.1"/>
    </source>
</evidence>
<dbReference type="RefSeq" id="WP_015888956.1">
    <property type="nucleotide sequence ID" value="NC_012522.1"/>
</dbReference>